<evidence type="ECO:0000256" key="1">
    <source>
        <dbReference type="SAM" id="Phobius"/>
    </source>
</evidence>
<feature type="transmembrane region" description="Helical" evidence="1">
    <location>
        <begin position="6"/>
        <end position="28"/>
    </location>
</feature>
<evidence type="ECO:0000313" key="3">
    <source>
        <dbReference type="Proteomes" id="UP000295764"/>
    </source>
</evidence>
<reference evidence="2 3" key="1">
    <citation type="submission" date="2019-03" db="EMBL/GenBank/DDBJ databases">
        <title>Genomic analyses of the natural microbiome of Caenorhabditis elegans.</title>
        <authorList>
            <person name="Samuel B."/>
        </authorList>
    </citation>
    <scope>NUCLEOTIDE SEQUENCE [LARGE SCALE GENOMIC DNA]</scope>
    <source>
        <strain evidence="2 3">JUb65</strain>
    </source>
</reference>
<dbReference type="EMBL" id="SNVW01000015">
    <property type="protein sequence ID" value="TDN41886.1"/>
    <property type="molecule type" value="Genomic_DNA"/>
</dbReference>
<feature type="transmembrane region" description="Helical" evidence="1">
    <location>
        <begin position="117"/>
        <end position="137"/>
    </location>
</feature>
<feature type="transmembrane region" description="Helical" evidence="1">
    <location>
        <begin position="40"/>
        <end position="64"/>
    </location>
</feature>
<sequence length="302" mass="31174">MFVLMVISSGVPVALAVALVVGSVLAHVDGRRAGGGGPTWDRLAAAVVGVVGWVLPLVLSFSMIGQFRWWPEVLPIAAGVAAVLVAGRGATVPVTADQPVLDLRRRRPLTFTRGVEVLAAAAATVVLALTVLGAGLLSSQDDEGRYAFITIPVGDATASTEFFGWYYGLPVVVAAAALVVVTLAGLHRIACAPRADANRAGDDLRRRDRSSAVLRSATSALLLTLGSSWQLVAQASSLRTSIPRTEAGTIEFGTSFAALGPVLDFSSHCVVGLGLALVVAQLLGRRPSVSSGVGSDHRPVRA</sequence>
<feature type="transmembrane region" description="Helical" evidence="1">
    <location>
        <begin position="165"/>
        <end position="191"/>
    </location>
</feature>
<keyword evidence="1" id="KW-0472">Membrane</keyword>
<protein>
    <submittedName>
        <fullName evidence="2">Uncharacterized protein</fullName>
    </submittedName>
</protein>
<evidence type="ECO:0000313" key="2">
    <source>
        <dbReference type="EMBL" id="TDN41886.1"/>
    </source>
</evidence>
<comment type="caution">
    <text evidence="2">The sequence shown here is derived from an EMBL/GenBank/DDBJ whole genome shotgun (WGS) entry which is preliminary data.</text>
</comment>
<keyword evidence="1" id="KW-1133">Transmembrane helix</keyword>
<gene>
    <name evidence="2" type="ORF">EDF64_11575</name>
</gene>
<organism evidence="2 3">
    <name type="scientific">Curtobacterium flaccumfaciens</name>
    <dbReference type="NCBI Taxonomy" id="2035"/>
    <lineage>
        <taxon>Bacteria</taxon>
        <taxon>Bacillati</taxon>
        <taxon>Actinomycetota</taxon>
        <taxon>Actinomycetes</taxon>
        <taxon>Micrococcales</taxon>
        <taxon>Microbacteriaceae</taxon>
        <taxon>Curtobacterium</taxon>
    </lineage>
</organism>
<dbReference type="AlphaFoldDB" id="A0A4R6DBL8"/>
<accession>A0A4R6DBL8</accession>
<dbReference type="Proteomes" id="UP000295764">
    <property type="component" value="Unassembled WGS sequence"/>
</dbReference>
<keyword evidence="1" id="KW-0812">Transmembrane</keyword>
<proteinExistence type="predicted"/>
<feature type="transmembrane region" description="Helical" evidence="1">
    <location>
        <begin position="76"/>
        <end position="96"/>
    </location>
</feature>
<name>A0A4R6DBL8_9MICO</name>